<protein>
    <submittedName>
        <fullName evidence="1">Uncharacterized protein</fullName>
    </submittedName>
</protein>
<reference evidence="1" key="1">
    <citation type="submission" date="2022-10" db="EMBL/GenBank/DDBJ databases">
        <title>Genome Sequence of Xylaria curta.</title>
        <authorList>
            <person name="Buettner E."/>
        </authorList>
    </citation>
    <scope>NUCLEOTIDE SEQUENCE</scope>
    <source>
        <strain evidence="1">Babe10</strain>
    </source>
</reference>
<gene>
    <name evidence="1" type="ORF">NUW58_g356</name>
</gene>
<dbReference type="Proteomes" id="UP001143856">
    <property type="component" value="Unassembled WGS sequence"/>
</dbReference>
<proteinExistence type="predicted"/>
<name>A0ACC1PQQ3_9PEZI</name>
<evidence type="ECO:0000313" key="1">
    <source>
        <dbReference type="EMBL" id="KAJ2998341.1"/>
    </source>
</evidence>
<accession>A0ACC1PQQ3</accession>
<sequence>MDELQNAELDGLRVKEARLRRELDTVETAERIRDLECRIEVARKREGFTMEGLQSAELDRLQVKKARLRRELDMVETTESIRDLECRIEAARKRTPPAPGQEIDDSPTGQHQAQASVLVSSSPRLLPAEDAGNQEHQEETVRETAHQAPQSEEILPAPVHSEAGLGTSPTLVRDVPPLGLAMTGALSSPGSSSIVQPRPTALASISDNNNASFDPEVMPLQYYHELDDDGESDAELLFFDMDLEQLHGYADILGEGNPRSDAKQLEQLSRLLYFIFTKTQEVDDIQRAINKAEEVLTATTRIDDPNYTRFLKNLIVMLIKKYENTQSLEDLDQAILRAEEMATMPLDSSYSSIDLFFMKARKAMMTSTTEDRDEATSWAMRVMEQNTNQTRQFTIEKLQQTNNLNDIQTAVQGAERSVEAAPRNHLSRVIALNNSANSLSLLFERTGLLEDLERSIQTAEEALEAVPHNHPYRAKLLGNLAAALGMKCLRTGNLSDLQIAIQKTEEAVKSMPNNDPERPKLLSNLSVSLYFRFMGTGDTSDLQMSIDKSKEALEAMPLNHPDRAKLLSNLAAALGIKYRRTHDHEALRTAIQNSKEALGATAPGHPDRAKMLANLASSCRIEFEHTGNPEDLQVAIQTTEDAIIEAMRHNNPDIASMLSNQCVLFQAKYEQTLDPDDLQMSIKRAEEAEKAMAMAAPDHSDRAQILSSLALSLRVRSKLTGDQKDAKRAASLYVAAMDMPAAPPRIRIRAAFYAAEILANSQEWAEVCRITEIAINLLPTVAPRQLQQHDQQNMLGEFAGLASLAASAALEAKNDAAHAVQLLELGRSVILGLRFGTRSDLTKLKEQHREMAEKFEKLRDILDAPSSNTFATPAPVASTVDTNGRHNASFELNAIIDQIRNLSGFENFLRPPHVDELMAAASLGPVVVINISKYRCDAFLVSEDVIRSIRLTDLKQAEIEEQVKLMRSIRAGTASSAQAWDMSRMLEWLWNAAVRPILDQLRFLKPPENKWPRIWWIPTGPLSLLPLHAAGLTSPQSTESALDRVVSSYSSSIKALIYARRNPPKSLSPSESREALLVSMDVTPKYPNLVFAKEEVNNLASLFPDSVRTVTLNRPCRRDVLKSLGTCTMFHFAGHGKSDSSDPSKSSLLLKDWEEEPLTVEHLVGLNLSRKSPWLAYLSACSTGENGAENLYDEAINLVSVCQLAGFQNVVGSLWEVSDKYSMDAAEEVYKTIRDGDGDAFDSERIAMGVHRAARFLRDITNNASEAQSSNALGSGEDNGGGSGRSDRTLRPAGYKRREVDRCGPLVWAAYIHVGP</sequence>
<dbReference type="EMBL" id="JAPDGR010000029">
    <property type="protein sequence ID" value="KAJ2998341.1"/>
    <property type="molecule type" value="Genomic_DNA"/>
</dbReference>
<evidence type="ECO:0000313" key="2">
    <source>
        <dbReference type="Proteomes" id="UP001143856"/>
    </source>
</evidence>
<organism evidence="1 2">
    <name type="scientific">Xylaria curta</name>
    <dbReference type="NCBI Taxonomy" id="42375"/>
    <lineage>
        <taxon>Eukaryota</taxon>
        <taxon>Fungi</taxon>
        <taxon>Dikarya</taxon>
        <taxon>Ascomycota</taxon>
        <taxon>Pezizomycotina</taxon>
        <taxon>Sordariomycetes</taxon>
        <taxon>Xylariomycetidae</taxon>
        <taxon>Xylariales</taxon>
        <taxon>Xylariaceae</taxon>
        <taxon>Xylaria</taxon>
    </lineage>
</organism>
<keyword evidence="2" id="KW-1185">Reference proteome</keyword>
<comment type="caution">
    <text evidence="1">The sequence shown here is derived from an EMBL/GenBank/DDBJ whole genome shotgun (WGS) entry which is preliminary data.</text>
</comment>